<dbReference type="InterPro" id="IPR036770">
    <property type="entry name" value="Ankyrin_rpt-contain_sf"/>
</dbReference>
<dbReference type="PANTHER" id="PTHR12447">
    <property type="entry name" value="ANKYRIN REPEAT DOMAIN-CONTAINING PROTEIN 13"/>
    <property type="match status" value="1"/>
</dbReference>
<dbReference type="AlphaFoldDB" id="A0A822Z806"/>
<dbReference type="Proteomes" id="UP000607653">
    <property type="component" value="Unassembled WGS sequence"/>
</dbReference>
<dbReference type="InterPro" id="IPR021832">
    <property type="entry name" value="ANKRD13"/>
</dbReference>
<dbReference type="PANTHER" id="PTHR12447:SF7">
    <property type="entry name" value="ANKYRIN REPEAT FAMILY PROTEIN"/>
    <property type="match status" value="1"/>
</dbReference>
<evidence type="ECO:0000313" key="1">
    <source>
        <dbReference type="EMBL" id="DAD41202.1"/>
    </source>
</evidence>
<reference evidence="1 2" key="1">
    <citation type="journal article" date="2020" name="Mol. Biol. Evol.">
        <title>Distinct Expression and Methylation Patterns for Genes with Different Fates following a Single Whole-Genome Duplication in Flowering Plants.</title>
        <authorList>
            <person name="Shi T."/>
            <person name="Rahmani R.S."/>
            <person name="Gugger P.F."/>
            <person name="Wang M."/>
            <person name="Li H."/>
            <person name="Zhang Y."/>
            <person name="Li Z."/>
            <person name="Wang Q."/>
            <person name="Van de Peer Y."/>
            <person name="Marchal K."/>
            <person name="Chen J."/>
        </authorList>
    </citation>
    <scope>NUCLEOTIDE SEQUENCE [LARGE SCALE GENOMIC DNA]</scope>
    <source>
        <tissue evidence="1">Leaf</tissue>
    </source>
</reference>
<dbReference type="Gene3D" id="1.25.40.20">
    <property type="entry name" value="Ankyrin repeat-containing domain"/>
    <property type="match status" value="1"/>
</dbReference>
<proteinExistence type="predicted"/>
<organism evidence="1 2">
    <name type="scientific">Nelumbo nucifera</name>
    <name type="common">Sacred lotus</name>
    <dbReference type="NCBI Taxonomy" id="4432"/>
    <lineage>
        <taxon>Eukaryota</taxon>
        <taxon>Viridiplantae</taxon>
        <taxon>Streptophyta</taxon>
        <taxon>Embryophyta</taxon>
        <taxon>Tracheophyta</taxon>
        <taxon>Spermatophyta</taxon>
        <taxon>Magnoliopsida</taxon>
        <taxon>Proteales</taxon>
        <taxon>Nelumbonaceae</taxon>
        <taxon>Nelumbo</taxon>
    </lineage>
</organism>
<gene>
    <name evidence="1" type="ORF">HUJ06_015525</name>
</gene>
<name>A0A822Z806_NELNU</name>
<evidence type="ECO:0000313" key="2">
    <source>
        <dbReference type="Proteomes" id="UP000607653"/>
    </source>
</evidence>
<sequence length="156" mass="17679">MLSSSLVAIRIEDYKHSPVHYVVALGDHTTLSRLLSSLPSLANPSQIHTELDLLAQERVADHISSILDRHDVPHLETPLHLNVCLNDSFTTRTLATVSADVSLQNASGWNPLQEVVCCRNFEIALTLLHLHHHSAWSKWCRKLPRLVVVLRRMRDF</sequence>
<accession>A0A822Z806</accession>
<protein>
    <submittedName>
        <fullName evidence="1">Uncharacterized protein</fullName>
    </submittedName>
</protein>
<keyword evidence="2" id="KW-1185">Reference proteome</keyword>
<dbReference type="SUPFAM" id="SSF48403">
    <property type="entry name" value="Ankyrin repeat"/>
    <property type="match status" value="1"/>
</dbReference>
<dbReference type="EMBL" id="DUZY01000005">
    <property type="protein sequence ID" value="DAD41202.1"/>
    <property type="molecule type" value="Genomic_DNA"/>
</dbReference>
<comment type="caution">
    <text evidence="1">The sequence shown here is derived from an EMBL/GenBank/DDBJ whole genome shotgun (WGS) entry which is preliminary data.</text>
</comment>